<accession>A0A9R1V381</accession>
<evidence type="ECO:0000256" key="2">
    <source>
        <dbReference type="ARBA" id="ARBA00022771"/>
    </source>
</evidence>
<feature type="compositionally biased region" description="Polar residues" evidence="4">
    <location>
        <begin position="96"/>
        <end position="110"/>
    </location>
</feature>
<reference evidence="6 7" key="1">
    <citation type="journal article" date="2017" name="Nat. Commun.">
        <title>Genome assembly with in vitro proximity ligation data and whole-genome triplication in lettuce.</title>
        <authorList>
            <person name="Reyes-Chin-Wo S."/>
            <person name="Wang Z."/>
            <person name="Yang X."/>
            <person name="Kozik A."/>
            <person name="Arikit S."/>
            <person name="Song C."/>
            <person name="Xia L."/>
            <person name="Froenicke L."/>
            <person name="Lavelle D.O."/>
            <person name="Truco M.J."/>
            <person name="Xia R."/>
            <person name="Zhu S."/>
            <person name="Xu C."/>
            <person name="Xu H."/>
            <person name="Xu X."/>
            <person name="Cox K."/>
            <person name="Korf I."/>
            <person name="Meyers B.C."/>
            <person name="Michelmore R.W."/>
        </authorList>
    </citation>
    <scope>NUCLEOTIDE SEQUENCE [LARGE SCALE GENOMIC DNA]</scope>
    <source>
        <strain evidence="7">cv. Salinas</strain>
        <tissue evidence="6">Seedlings</tissue>
    </source>
</reference>
<protein>
    <recommendedName>
        <fullName evidence="5">Zinc finger PMZ-type domain-containing protein</fullName>
    </recommendedName>
</protein>
<gene>
    <name evidence="6" type="ORF">LSAT_V11C600326300</name>
</gene>
<dbReference type="InterPro" id="IPR007527">
    <property type="entry name" value="Znf_SWIM"/>
</dbReference>
<feature type="compositionally biased region" description="Basic residues" evidence="4">
    <location>
        <begin position="74"/>
        <end position="86"/>
    </location>
</feature>
<dbReference type="PANTHER" id="PTHR31973:SF190">
    <property type="entry name" value="MULE TRANSPOSASE DOMAIN-CONTAINING PROTEIN"/>
    <property type="match status" value="1"/>
</dbReference>
<keyword evidence="1" id="KW-0479">Metal-binding</keyword>
<feature type="domain" description="Zinc finger PMZ-type" evidence="5">
    <location>
        <begin position="7"/>
        <end position="35"/>
    </location>
</feature>
<dbReference type="AlphaFoldDB" id="A0A9R1V381"/>
<dbReference type="SMART" id="SM00575">
    <property type="entry name" value="ZnF_PMZ"/>
    <property type="match status" value="1"/>
</dbReference>
<evidence type="ECO:0000313" key="7">
    <source>
        <dbReference type="Proteomes" id="UP000235145"/>
    </source>
</evidence>
<name>A0A9R1V381_LACSA</name>
<sequence>MVDMGQKDCSYRKWELTGIPCKHAIATLNEMIDNDENIYWLDTWKEMYSFKVDPIKVRAIWPKSVSPTTLLPPPHHKVVGKLKRKKKEDYRRERSQSQQGKSHVHSQSEN</sequence>
<keyword evidence="7" id="KW-1185">Reference proteome</keyword>
<evidence type="ECO:0000313" key="6">
    <source>
        <dbReference type="EMBL" id="KAJ0198905.1"/>
    </source>
</evidence>
<proteinExistence type="predicted"/>
<organism evidence="6 7">
    <name type="scientific">Lactuca sativa</name>
    <name type="common">Garden lettuce</name>
    <dbReference type="NCBI Taxonomy" id="4236"/>
    <lineage>
        <taxon>Eukaryota</taxon>
        <taxon>Viridiplantae</taxon>
        <taxon>Streptophyta</taxon>
        <taxon>Embryophyta</taxon>
        <taxon>Tracheophyta</taxon>
        <taxon>Spermatophyta</taxon>
        <taxon>Magnoliopsida</taxon>
        <taxon>eudicotyledons</taxon>
        <taxon>Gunneridae</taxon>
        <taxon>Pentapetalae</taxon>
        <taxon>asterids</taxon>
        <taxon>campanulids</taxon>
        <taxon>Asterales</taxon>
        <taxon>Asteraceae</taxon>
        <taxon>Cichorioideae</taxon>
        <taxon>Cichorieae</taxon>
        <taxon>Lactucinae</taxon>
        <taxon>Lactuca</taxon>
    </lineage>
</organism>
<evidence type="ECO:0000256" key="1">
    <source>
        <dbReference type="ARBA" id="ARBA00022723"/>
    </source>
</evidence>
<evidence type="ECO:0000256" key="4">
    <source>
        <dbReference type="SAM" id="MobiDB-lite"/>
    </source>
</evidence>
<comment type="caution">
    <text evidence="6">The sequence shown here is derived from an EMBL/GenBank/DDBJ whole genome shotgun (WGS) entry which is preliminary data.</text>
</comment>
<keyword evidence="3" id="KW-0862">Zinc</keyword>
<dbReference type="Pfam" id="PF04434">
    <property type="entry name" value="SWIM"/>
    <property type="match status" value="1"/>
</dbReference>
<evidence type="ECO:0000256" key="3">
    <source>
        <dbReference type="ARBA" id="ARBA00022833"/>
    </source>
</evidence>
<dbReference type="EMBL" id="NBSK02000006">
    <property type="protein sequence ID" value="KAJ0198905.1"/>
    <property type="molecule type" value="Genomic_DNA"/>
</dbReference>
<keyword evidence="2" id="KW-0863">Zinc-finger</keyword>
<dbReference type="PANTHER" id="PTHR31973">
    <property type="entry name" value="POLYPROTEIN, PUTATIVE-RELATED"/>
    <property type="match status" value="1"/>
</dbReference>
<dbReference type="Proteomes" id="UP000235145">
    <property type="component" value="Unassembled WGS sequence"/>
</dbReference>
<dbReference type="GO" id="GO:0008270">
    <property type="term" value="F:zinc ion binding"/>
    <property type="evidence" value="ECO:0007669"/>
    <property type="project" value="UniProtKB-KW"/>
</dbReference>
<feature type="region of interest" description="Disordered" evidence="4">
    <location>
        <begin position="65"/>
        <end position="110"/>
    </location>
</feature>
<evidence type="ECO:0000259" key="5">
    <source>
        <dbReference type="SMART" id="SM00575"/>
    </source>
</evidence>
<dbReference type="InterPro" id="IPR006564">
    <property type="entry name" value="Znf_PMZ"/>
</dbReference>